<sequence>MDIYADADKESKKLVCLVEGGGETN</sequence>
<evidence type="ECO:0000313" key="1">
    <source>
        <dbReference type="EMBL" id="MBX56048.1"/>
    </source>
</evidence>
<name>A0A2P2PMW1_RHIMU</name>
<proteinExistence type="predicted"/>
<accession>A0A2P2PMW1</accession>
<organism evidence="1">
    <name type="scientific">Rhizophora mucronata</name>
    <name type="common">Asiatic mangrove</name>
    <dbReference type="NCBI Taxonomy" id="61149"/>
    <lineage>
        <taxon>Eukaryota</taxon>
        <taxon>Viridiplantae</taxon>
        <taxon>Streptophyta</taxon>
        <taxon>Embryophyta</taxon>
        <taxon>Tracheophyta</taxon>
        <taxon>Spermatophyta</taxon>
        <taxon>Magnoliopsida</taxon>
        <taxon>eudicotyledons</taxon>
        <taxon>Gunneridae</taxon>
        <taxon>Pentapetalae</taxon>
        <taxon>rosids</taxon>
        <taxon>fabids</taxon>
        <taxon>Malpighiales</taxon>
        <taxon>Rhizophoraceae</taxon>
        <taxon>Rhizophora</taxon>
    </lineage>
</organism>
<dbReference type="EMBL" id="GGEC01075564">
    <property type="protein sequence ID" value="MBX56048.1"/>
    <property type="molecule type" value="Transcribed_RNA"/>
</dbReference>
<reference evidence="1" key="1">
    <citation type="submission" date="2018-02" db="EMBL/GenBank/DDBJ databases">
        <title>Rhizophora mucronata_Transcriptome.</title>
        <authorList>
            <person name="Meera S.P."/>
            <person name="Sreeshan A."/>
            <person name="Augustine A."/>
        </authorList>
    </citation>
    <scope>NUCLEOTIDE SEQUENCE</scope>
    <source>
        <tissue evidence="1">Leaf</tissue>
    </source>
</reference>
<dbReference type="AlphaFoldDB" id="A0A2P2PMW1"/>
<protein>
    <submittedName>
        <fullName evidence="1">Uncharacterized protein</fullName>
    </submittedName>
</protein>